<proteinExistence type="predicted"/>
<dbReference type="OrthoDB" id="9806189at2"/>
<evidence type="ECO:0000313" key="5">
    <source>
        <dbReference type="Proteomes" id="UP000029643"/>
    </source>
</evidence>
<dbReference type="STRING" id="221126.SAMN04489722_11447"/>
<dbReference type="InterPro" id="IPR050744">
    <property type="entry name" value="AI-2_Isomerase_LsrG"/>
</dbReference>
<dbReference type="PANTHER" id="PTHR33336">
    <property type="entry name" value="QUINOL MONOOXYGENASE YGIN-RELATED"/>
    <property type="match status" value="1"/>
</dbReference>
<reference evidence="5 6" key="1">
    <citation type="journal article" date="2014" name="Genome Announc.">
        <title>Draft Genome Sequences of Marine Flavobacterium Algibacter lectus Strains SS8 and NR4.</title>
        <authorList>
            <person name="Takatani N."/>
            <person name="Nakanishi M."/>
            <person name="Meirelles P."/>
            <person name="Mino S."/>
            <person name="Suda W."/>
            <person name="Oshima K."/>
            <person name="Hattori M."/>
            <person name="Ohkuma M."/>
            <person name="Hosokawa M."/>
            <person name="Miyashita K."/>
            <person name="Thompson F.L."/>
            <person name="Niwa A."/>
            <person name="Sawabe T."/>
            <person name="Sawabe T."/>
        </authorList>
    </citation>
    <scope>NUCLEOTIDE SEQUENCE [LARGE SCALE GENOMIC DNA]</scope>
    <source>
        <strain evidence="3">JCM 19274</strain>
        <strain evidence="2 6">JCM 19300</strain>
        <strain evidence="5">JCM19274</strain>
    </source>
</reference>
<keyword evidence="7" id="KW-1185">Reference proteome</keyword>
<dbReference type="EMBL" id="BBNU01000017">
    <property type="protein sequence ID" value="GAL81617.1"/>
    <property type="molecule type" value="Genomic_DNA"/>
</dbReference>
<dbReference type="SUPFAM" id="SSF54909">
    <property type="entry name" value="Dimeric alpha+beta barrel"/>
    <property type="match status" value="1"/>
</dbReference>
<name>A0A090X6P0_9FLAO</name>
<dbReference type="PROSITE" id="PS51725">
    <property type="entry name" value="ABM"/>
    <property type="match status" value="1"/>
</dbReference>
<evidence type="ECO:0000259" key="1">
    <source>
        <dbReference type="PROSITE" id="PS51725"/>
    </source>
</evidence>
<dbReference type="RefSeq" id="WP_042499958.1">
    <property type="nucleotide sequence ID" value="NZ_BBNQ01000019.1"/>
</dbReference>
<gene>
    <name evidence="4" type="ORF">DFQ06_0047</name>
    <name evidence="3" type="ORF">JCM19274_462</name>
    <name evidence="2" type="ORF">JCM19300_4585</name>
</gene>
<evidence type="ECO:0000313" key="2">
    <source>
        <dbReference type="EMBL" id="GAL64490.1"/>
    </source>
</evidence>
<dbReference type="Proteomes" id="UP000029643">
    <property type="component" value="Unassembled WGS sequence"/>
</dbReference>
<dbReference type="EMBL" id="BBNQ01000019">
    <property type="protein sequence ID" value="GAL64490.1"/>
    <property type="molecule type" value="Genomic_DNA"/>
</dbReference>
<keyword evidence="4" id="KW-0560">Oxidoreductase</keyword>
<dbReference type="PANTHER" id="PTHR33336:SF15">
    <property type="entry name" value="ABM DOMAIN-CONTAINING PROTEIN"/>
    <property type="match status" value="1"/>
</dbReference>
<reference evidence="4 7" key="2">
    <citation type="submission" date="2019-03" db="EMBL/GenBank/DDBJ databases">
        <title>Genomic Encyclopedia of Type Strains, Phase III (KMG-III): the genomes of soil and plant-associated and newly described type strains.</title>
        <authorList>
            <person name="Whitman W."/>
        </authorList>
    </citation>
    <scope>NUCLEOTIDE SEQUENCE [LARGE SCALE GENOMIC DNA]</scope>
    <source>
        <strain evidence="4 7">CECT 8301</strain>
    </source>
</reference>
<keyword evidence="4" id="KW-0503">Monooxygenase</keyword>
<dbReference type="Proteomes" id="UP000029644">
    <property type="component" value="Unassembled WGS sequence"/>
</dbReference>
<protein>
    <submittedName>
        <fullName evidence="4">Quinol monooxygenase YgiN</fullName>
    </submittedName>
</protein>
<accession>A0A090X6P0</accession>
<dbReference type="Gene3D" id="3.30.70.100">
    <property type="match status" value="1"/>
</dbReference>
<dbReference type="Pfam" id="PF03992">
    <property type="entry name" value="ABM"/>
    <property type="match status" value="1"/>
</dbReference>
<dbReference type="AlphaFoldDB" id="A0A090X6P0"/>
<dbReference type="Proteomes" id="UP000294824">
    <property type="component" value="Unassembled WGS sequence"/>
</dbReference>
<dbReference type="InterPro" id="IPR007138">
    <property type="entry name" value="ABM_dom"/>
</dbReference>
<evidence type="ECO:0000313" key="3">
    <source>
        <dbReference type="EMBL" id="GAL81617.1"/>
    </source>
</evidence>
<dbReference type="InterPro" id="IPR011008">
    <property type="entry name" value="Dimeric_a/b-barrel"/>
</dbReference>
<dbReference type="EMBL" id="SORL01000001">
    <property type="protein sequence ID" value="TDY65446.1"/>
    <property type="molecule type" value="Genomic_DNA"/>
</dbReference>
<organism evidence="3 5">
    <name type="scientific">Algibacter lectus</name>
    <dbReference type="NCBI Taxonomy" id="221126"/>
    <lineage>
        <taxon>Bacteria</taxon>
        <taxon>Pseudomonadati</taxon>
        <taxon>Bacteroidota</taxon>
        <taxon>Flavobacteriia</taxon>
        <taxon>Flavobacteriales</taxon>
        <taxon>Flavobacteriaceae</taxon>
        <taxon>Algibacter</taxon>
    </lineage>
</organism>
<evidence type="ECO:0000313" key="6">
    <source>
        <dbReference type="Proteomes" id="UP000029644"/>
    </source>
</evidence>
<dbReference type="GO" id="GO:0004497">
    <property type="term" value="F:monooxygenase activity"/>
    <property type="evidence" value="ECO:0007669"/>
    <property type="project" value="UniProtKB-KW"/>
</dbReference>
<evidence type="ECO:0000313" key="7">
    <source>
        <dbReference type="Proteomes" id="UP000294824"/>
    </source>
</evidence>
<comment type="caution">
    <text evidence="3">The sequence shown here is derived from an EMBL/GenBank/DDBJ whole genome shotgun (WGS) entry which is preliminary data.</text>
</comment>
<feature type="domain" description="ABM" evidence="1">
    <location>
        <begin position="3"/>
        <end position="92"/>
    </location>
</feature>
<evidence type="ECO:0000313" key="4">
    <source>
        <dbReference type="EMBL" id="TDY65446.1"/>
    </source>
</evidence>
<accession>A0A4R8MHC0</accession>
<sequence>MEKVIIAQISVQASKTEAFLKLAKTMVAQSNAEAGCLQYRLLNEVDKETEFLFHEKYVNAEAIEIHNASEHFLDFVKNITPLLAKEPIIEVF</sequence>